<dbReference type="InterPro" id="IPR011545">
    <property type="entry name" value="DEAD/DEAH_box_helicase_dom"/>
</dbReference>
<organism evidence="18 19">
    <name type="scientific">Acetobacterium bakii</name>
    <dbReference type="NCBI Taxonomy" id="52689"/>
    <lineage>
        <taxon>Bacteria</taxon>
        <taxon>Bacillati</taxon>
        <taxon>Bacillota</taxon>
        <taxon>Clostridia</taxon>
        <taxon>Eubacteriales</taxon>
        <taxon>Eubacteriaceae</taxon>
        <taxon>Acetobacterium</taxon>
    </lineage>
</organism>
<dbReference type="InterPro" id="IPR012340">
    <property type="entry name" value="NA-bd_OB-fold"/>
</dbReference>
<dbReference type="PANTHER" id="PTHR47964">
    <property type="entry name" value="ATP-DEPENDENT DNA HELICASE HOMOLOG RECG, CHLOROPLASTIC"/>
    <property type="match status" value="1"/>
</dbReference>
<sequence length="679" mass="76328">MNYEDSVLTLKGVGPKRGAALADHQIKTVGNLLNCYPGKYIDRNVLKSFDEFTEDGVLSIKALVLGQGRVQRLGGSLSIFSIPLLWDEAKITGVFFNQPYLKGTLKENQEYYFYGKLEKKGEKFRLLNPQFAPANNPGRFFELTPVYKKIQGVPKDGVRKMLIQIFSDHLIVEDKLPESIRQTYELPTMASALESIHFPKTMADVSKGRERLKFNEALKINMGIMSNSARVKYSDISITHFGGMNALMANLPYELTQSQQSVIDDMISDFNSGQVMNRLVQGDVGSGKTVIAVIAACLMAQNGYQTAYMAPTEILAQQHGRSFRELLKNTGVTVEIITGSLKTQERREILERVANGETSVVIGTHALIQDAVDYYNLGLVITDEQHRFGVKQRGRLSLKGNQPHTMVMSATPIPRTLALILYGDLSVSYIDELPKGRKPIKTYCYDEASLHKIYGFLEDEMKKGRQAFVICPFIEASEEMNEVSDIESVYIDIAKRFDRNYHTGFLHSRMGNDEKEQIVREFNLGKINILVATSIIEVGIDVPNVSAMAILSAERFGLSQLHQLRGRVGRGEHQSYCFLVTNSKSPETLARMKVIVKNTSGKKIADEDYRLRGPGDYFGFKQHGLPDIGVLNPMEDLALIEKTRELAREIFSSGDKEMMVFRDSVLQTFFKEIEEISLN</sequence>
<evidence type="ECO:0000256" key="2">
    <source>
        <dbReference type="ARBA" id="ARBA00017846"/>
    </source>
</evidence>
<dbReference type="Pfam" id="PF00271">
    <property type="entry name" value="Helicase_C"/>
    <property type="match status" value="1"/>
</dbReference>
<dbReference type="PROSITE" id="PS51192">
    <property type="entry name" value="HELICASE_ATP_BIND_1"/>
    <property type="match status" value="1"/>
</dbReference>
<feature type="domain" description="Helicase C-terminal" evidence="17">
    <location>
        <begin position="449"/>
        <end position="615"/>
    </location>
</feature>
<comment type="caution">
    <text evidence="18">The sequence shown here is derived from an EMBL/GenBank/DDBJ whole genome shotgun (WGS) entry which is preliminary data.</text>
</comment>
<dbReference type="InterPro" id="IPR001650">
    <property type="entry name" value="Helicase_C-like"/>
</dbReference>
<evidence type="ECO:0000256" key="15">
    <source>
        <dbReference type="RuleBase" id="RU363016"/>
    </source>
</evidence>
<keyword evidence="5 15" id="KW-0378">Hydrolase</keyword>
<dbReference type="GO" id="GO:0005524">
    <property type="term" value="F:ATP binding"/>
    <property type="evidence" value="ECO:0007669"/>
    <property type="project" value="UniProtKB-KW"/>
</dbReference>
<dbReference type="EC" id="5.6.2.4" evidence="13 15"/>
<evidence type="ECO:0000259" key="16">
    <source>
        <dbReference type="PROSITE" id="PS51192"/>
    </source>
</evidence>
<dbReference type="AlphaFoldDB" id="A0A0L6TY47"/>
<evidence type="ECO:0000256" key="13">
    <source>
        <dbReference type="ARBA" id="ARBA00034808"/>
    </source>
</evidence>
<dbReference type="SUPFAM" id="SSF52540">
    <property type="entry name" value="P-loop containing nucleoside triphosphate hydrolases"/>
    <property type="match status" value="2"/>
</dbReference>
<dbReference type="InterPro" id="IPR014001">
    <property type="entry name" value="Helicase_ATP-bd"/>
</dbReference>
<dbReference type="PATRIC" id="fig|52689.4.peg.1910"/>
<dbReference type="NCBIfam" id="NF008168">
    <property type="entry name" value="PRK10917.2-2"/>
    <property type="match status" value="1"/>
</dbReference>
<dbReference type="GO" id="GO:0006281">
    <property type="term" value="P:DNA repair"/>
    <property type="evidence" value="ECO:0007669"/>
    <property type="project" value="UniProtKB-UniRule"/>
</dbReference>
<keyword evidence="8" id="KW-0238">DNA-binding</keyword>
<comment type="catalytic activity">
    <reaction evidence="14 15">
        <text>ATP + H2O = ADP + phosphate + H(+)</text>
        <dbReference type="Rhea" id="RHEA:13065"/>
        <dbReference type="ChEBI" id="CHEBI:15377"/>
        <dbReference type="ChEBI" id="CHEBI:15378"/>
        <dbReference type="ChEBI" id="CHEBI:30616"/>
        <dbReference type="ChEBI" id="CHEBI:43474"/>
        <dbReference type="ChEBI" id="CHEBI:456216"/>
        <dbReference type="EC" id="5.6.2.4"/>
    </reaction>
</comment>
<keyword evidence="3 15" id="KW-0547">Nucleotide-binding</keyword>
<evidence type="ECO:0000256" key="6">
    <source>
        <dbReference type="ARBA" id="ARBA00022806"/>
    </source>
</evidence>
<evidence type="ECO:0000313" key="18">
    <source>
        <dbReference type="EMBL" id="KNZ41186.1"/>
    </source>
</evidence>
<dbReference type="Gene3D" id="2.40.50.140">
    <property type="entry name" value="Nucleic acid-binding proteins"/>
    <property type="match status" value="1"/>
</dbReference>
<dbReference type="PANTHER" id="PTHR47964:SF1">
    <property type="entry name" value="ATP-DEPENDENT DNA HELICASE HOMOLOG RECG, CHLOROPLASTIC"/>
    <property type="match status" value="1"/>
</dbReference>
<dbReference type="InterPro" id="IPR004609">
    <property type="entry name" value="ATP-dep_DNA_helicase_RecG"/>
</dbReference>
<evidence type="ECO:0000256" key="11">
    <source>
        <dbReference type="ARBA" id="ARBA00023235"/>
    </source>
</evidence>
<dbReference type="Pfam" id="PF17191">
    <property type="entry name" value="RecG_wedge"/>
    <property type="match status" value="1"/>
</dbReference>
<keyword evidence="6 15" id="KW-0347">Helicase</keyword>
<reference evidence="19" key="1">
    <citation type="submission" date="2015-07" db="EMBL/GenBank/DDBJ databases">
        <title>Draft genome sequence of Acetobacterium bakii DSM 8293, a potential psychrophilic chemical producer through syngas fermentation.</title>
        <authorList>
            <person name="Song Y."/>
            <person name="Hwang S."/>
            <person name="Cho B.-K."/>
        </authorList>
    </citation>
    <scope>NUCLEOTIDE SEQUENCE [LARGE SCALE GENOMIC DNA]</scope>
    <source>
        <strain evidence="19">DSM 8239</strain>
    </source>
</reference>
<dbReference type="SUPFAM" id="SSF50249">
    <property type="entry name" value="Nucleic acid-binding proteins"/>
    <property type="match status" value="1"/>
</dbReference>
<evidence type="ECO:0000256" key="9">
    <source>
        <dbReference type="ARBA" id="ARBA00023172"/>
    </source>
</evidence>
<evidence type="ECO:0000256" key="1">
    <source>
        <dbReference type="ARBA" id="ARBA00007504"/>
    </source>
</evidence>
<evidence type="ECO:0000256" key="4">
    <source>
        <dbReference type="ARBA" id="ARBA00022763"/>
    </source>
</evidence>
<accession>A0A0L6TY47</accession>
<evidence type="ECO:0000313" key="19">
    <source>
        <dbReference type="Proteomes" id="UP000036873"/>
    </source>
</evidence>
<name>A0A0L6TY47_9FIRM</name>
<keyword evidence="9 15" id="KW-0233">DNA recombination</keyword>
<dbReference type="GO" id="GO:0043138">
    <property type="term" value="F:3'-5' DNA helicase activity"/>
    <property type="evidence" value="ECO:0007669"/>
    <property type="project" value="UniProtKB-EC"/>
</dbReference>
<keyword evidence="11" id="KW-0413">Isomerase</keyword>
<dbReference type="GO" id="GO:0016887">
    <property type="term" value="F:ATP hydrolysis activity"/>
    <property type="evidence" value="ECO:0007669"/>
    <property type="project" value="RHEA"/>
</dbReference>
<dbReference type="Pfam" id="PF00270">
    <property type="entry name" value="DEAD"/>
    <property type="match status" value="1"/>
</dbReference>
<keyword evidence="4 15" id="KW-0227">DNA damage</keyword>
<keyword evidence="7 15" id="KW-0067">ATP-binding</keyword>
<feature type="domain" description="Helicase ATP-binding" evidence="16">
    <location>
        <begin position="269"/>
        <end position="430"/>
    </location>
</feature>
<evidence type="ECO:0000259" key="17">
    <source>
        <dbReference type="PROSITE" id="PS51194"/>
    </source>
</evidence>
<evidence type="ECO:0000256" key="7">
    <source>
        <dbReference type="ARBA" id="ARBA00022840"/>
    </source>
</evidence>
<dbReference type="RefSeq" id="WP_050740780.1">
    <property type="nucleotide sequence ID" value="NZ_LGYO01000033.1"/>
</dbReference>
<dbReference type="STRING" id="52689.AKG39_12730"/>
<dbReference type="InterPro" id="IPR027417">
    <property type="entry name" value="P-loop_NTPase"/>
</dbReference>
<gene>
    <name evidence="18" type="ORF">AKG39_12730</name>
</gene>
<keyword evidence="10 15" id="KW-0234">DNA repair</keyword>
<dbReference type="Gene3D" id="3.40.50.300">
    <property type="entry name" value="P-loop containing nucleotide triphosphate hydrolases"/>
    <property type="match status" value="2"/>
</dbReference>
<proteinExistence type="inferred from homology"/>
<evidence type="ECO:0000256" key="10">
    <source>
        <dbReference type="ARBA" id="ARBA00023204"/>
    </source>
</evidence>
<dbReference type="GO" id="GO:0003677">
    <property type="term" value="F:DNA binding"/>
    <property type="evidence" value="ECO:0007669"/>
    <property type="project" value="UniProtKB-KW"/>
</dbReference>
<dbReference type="Proteomes" id="UP000036873">
    <property type="component" value="Unassembled WGS sequence"/>
</dbReference>
<comment type="similarity">
    <text evidence="1 15">Belongs to the helicase family. RecG subfamily.</text>
</comment>
<evidence type="ECO:0000256" key="14">
    <source>
        <dbReference type="ARBA" id="ARBA00048988"/>
    </source>
</evidence>
<dbReference type="GO" id="GO:0006310">
    <property type="term" value="P:DNA recombination"/>
    <property type="evidence" value="ECO:0007669"/>
    <property type="project" value="UniProtKB-UniRule"/>
</dbReference>
<dbReference type="SMART" id="SM00490">
    <property type="entry name" value="HELICc"/>
    <property type="match status" value="2"/>
</dbReference>
<evidence type="ECO:0000256" key="12">
    <source>
        <dbReference type="ARBA" id="ARBA00034617"/>
    </source>
</evidence>
<dbReference type="EMBL" id="LGYO01000033">
    <property type="protein sequence ID" value="KNZ41186.1"/>
    <property type="molecule type" value="Genomic_DNA"/>
</dbReference>
<dbReference type="InterPro" id="IPR033454">
    <property type="entry name" value="RecG_wedge"/>
</dbReference>
<evidence type="ECO:0000256" key="5">
    <source>
        <dbReference type="ARBA" id="ARBA00022801"/>
    </source>
</evidence>
<dbReference type="NCBIfam" id="TIGR00643">
    <property type="entry name" value="recG"/>
    <property type="match status" value="1"/>
</dbReference>
<protein>
    <recommendedName>
        <fullName evidence="2 15">ATP-dependent DNA helicase RecG</fullName>
        <ecNumber evidence="13 15">5.6.2.4</ecNumber>
    </recommendedName>
</protein>
<dbReference type="PROSITE" id="PS51194">
    <property type="entry name" value="HELICASE_CTER"/>
    <property type="match status" value="1"/>
</dbReference>
<comment type="function">
    <text evidence="15">Plays a critical role in recombination and DNA repair. Helps process Holliday junction intermediates to mature products by catalyzing branch migration. Has replication fork regression activity, unwinds stalled or blocked replication forks to make a HJ that can be resolved. Has a DNA unwinding activity characteristic of a DNA helicase with 3'-5' polarity.</text>
</comment>
<keyword evidence="19" id="KW-1185">Reference proteome</keyword>
<dbReference type="CDD" id="cd17992">
    <property type="entry name" value="DEXHc_RecG"/>
    <property type="match status" value="1"/>
</dbReference>
<dbReference type="OrthoDB" id="9804325at2"/>
<comment type="catalytic activity">
    <reaction evidence="12 15">
        <text>Couples ATP hydrolysis with the unwinding of duplex DNA by translocating in the 3'-5' direction.</text>
        <dbReference type="EC" id="5.6.2.4"/>
    </reaction>
</comment>
<dbReference type="InterPro" id="IPR047112">
    <property type="entry name" value="RecG/Mfd"/>
</dbReference>
<dbReference type="NCBIfam" id="NF008165">
    <property type="entry name" value="PRK10917.1-3"/>
    <property type="match status" value="1"/>
</dbReference>
<dbReference type="SMART" id="SM00487">
    <property type="entry name" value="DEXDc"/>
    <property type="match status" value="1"/>
</dbReference>
<evidence type="ECO:0000256" key="3">
    <source>
        <dbReference type="ARBA" id="ARBA00022741"/>
    </source>
</evidence>
<evidence type="ECO:0000256" key="8">
    <source>
        <dbReference type="ARBA" id="ARBA00023125"/>
    </source>
</evidence>